<evidence type="ECO:0000313" key="11">
    <source>
        <dbReference type="Proteomes" id="UP000242175"/>
    </source>
</evidence>
<keyword evidence="4 9" id="KW-0812">Transmembrane</keyword>
<evidence type="ECO:0000256" key="4">
    <source>
        <dbReference type="ARBA" id="ARBA00022692"/>
    </source>
</evidence>
<dbReference type="Gene3D" id="1.20.5.1030">
    <property type="entry name" value="Preprotein translocase secy subunit"/>
    <property type="match status" value="1"/>
</dbReference>
<dbReference type="InterPro" id="IPR038379">
    <property type="entry name" value="SecE_sf"/>
</dbReference>
<dbReference type="HAMAP" id="MF_00422">
    <property type="entry name" value="SecE"/>
    <property type="match status" value="1"/>
</dbReference>
<dbReference type="PANTHER" id="PTHR33910">
    <property type="entry name" value="PROTEIN TRANSLOCASE SUBUNIT SECE"/>
    <property type="match status" value="1"/>
</dbReference>
<dbReference type="GO" id="GO:0065002">
    <property type="term" value="P:intracellular protein transmembrane transport"/>
    <property type="evidence" value="ECO:0007669"/>
    <property type="project" value="UniProtKB-UniRule"/>
</dbReference>
<feature type="transmembrane region" description="Helical" evidence="9">
    <location>
        <begin position="41"/>
        <end position="61"/>
    </location>
</feature>
<evidence type="ECO:0000256" key="9">
    <source>
        <dbReference type="HAMAP-Rule" id="MF_00422"/>
    </source>
</evidence>
<dbReference type="NCBIfam" id="TIGR00964">
    <property type="entry name" value="secE_bact"/>
    <property type="match status" value="1"/>
</dbReference>
<dbReference type="EMBL" id="CP022355">
    <property type="protein sequence ID" value="ASK78226.1"/>
    <property type="molecule type" value="Genomic_DNA"/>
</dbReference>
<evidence type="ECO:0000256" key="8">
    <source>
        <dbReference type="ARBA" id="ARBA00023136"/>
    </source>
</evidence>
<dbReference type="GO" id="GO:0006605">
    <property type="term" value="P:protein targeting"/>
    <property type="evidence" value="ECO:0007669"/>
    <property type="project" value="UniProtKB-UniRule"/>
</dbReference>
<dbReference type="OrthoDB" id="9806365at2"/>
<evidence type="ECO:0000256" key="3">
    <source>
        <dbReference type="ARBA" id="ARBA00022475"/>
    </source>
</evidence>
<accession>A0A220VDC7</accession>
<evidence type="ECO:0000256" key="2">
    <source>
        <dbReference type="ARBA" id="ARBA00022448"/>
    </source>
</evidence>
<dbReference type="NCBIfam" id="NF004372">
    <property type="entry name" value="PRK05740.1-2"/>
    <property type="match status" value="1"/>
</dbReference>
<comment type="subunit">
    <text evidence="9">Component of the Sec protein translocase complex. Heterotrimer consisting of SecY, SecE and SecG subunits. The heterotrimers can form oligomers, although 1 heterotrimer is thought to be able to translocate proteins. Interacts with the ribosome. Interacts with SecDF, and other proteins may be involved. Interacts with SecA.</text>
</comment>
<comment type="function">
    <text evidence="9">Essential subunit of the Sec protein translocation channel SecYEG. Clamps together the 2 halves of SecY. May contact the channel plug during translocation.</text>
</comment>
<dbReference type="AlphaFoldDB" id="A0A220VDC7"/>
<gene>
    <name evidence="9" type="primary">secE</name>
    <name evidence="10" type="ORF">CF386_03900</name>
</gene>
<organism evidence="10 11">
    <name type="scientific">Paraphotobacterium marinum</name>
    <dbReference type="NCBI Taxonomy" id="1755811"/>
    <lineage>
        <taxon>Bacteria</taxon>
        <taxon>Pseudomonadati</taxon>
        <taxon>Pseudomonadota</taxon>
        <taxon>Gammaproteobacteria</taxon>
        <taxon>Vibrionales</taxon>
        <taxon>Vibrionaceae</taxon>
        <taxon>Paraphotobacterium</taxon>
    </lineage>
</organism>
<dbReference type="RefSeq" id="WP_089073134.1">
    <property type="nucleotide sequence ID" value="NZ_CBCSAM010000013.1"/>
</dbReference>
<name>A0A220VDC7_9GAMM</name>
<dbReference type="PRINTS" id="PR01650">
    <property type="entry name" value="SECETRNLCASE"/>
</dbReference>
<dbReference type="InterPro" id="IPR005807">
    <property type="entry name" value="SecE_bac"/>
</dbReference>
<feature type="transmembrane region" description="Helical" evidence="9">
    <location>
        <begin position="95"/>
        <end position="118"/>
    </location>
</feature>
<dbReference type="GO" id="GO:0008320">
    <property type="term" value="F:protein transmembrane transporter activity"/>
    <property type="evidence" value="ECO:0007669"/>
    <property type="project" value="UniProtKB-UniRule"/>
</dbReference>
<proteinExistence type="inferred from homology"/>
<dbReference type="PANTHER" id="PTHR33910:SF1">
    <property type="entry name" value="PROTEIN TRANSLOCASE SUBUNIT SECE"/>
    <property type="match status" value="1"/>
</dbReference>
<keyword evidence="8 9" id="KW-0472">Membrane</keyword>
<dbReference type="KEGG" id="pmai:CF386_03900"/>
<keyword evidence="7 9" id="KW-0811">Translocation</keyword>
<dbReference type="Pfam" id="PF00584">
    <property type="entry name" value="SecE"/>
    <property type="match status" value="1"/>
</dbReference>
<sequence length="123" mass="13794">MKASAENQKSVETFEWLKWLGVIILVVIAVVGNYIYKDTNLLYRVLAVVAILAGALLLASITNKGKNAINFAKEARMEIRKVVWPTRKETVQTSLIVIAATVFMTLVVWGVDSIYMLIHQMIL</sequence>
<reference evidence="10 11" key="1">
    <citation type="journal article" date="2016" name="Int. J. Syst. Evol. Microbiol.">
        <title>Paraphotobacterium marinum gen. nov., sp. nov., a member of the family Vibrionaceae, isolated from surface seawater.</title>
        <authorList>
            <person name="Huang Z."/>
            <person name="Dong C."/>
            <person name="Shao Z."/>
        </authorList>
    </citation>
    <scope>NUCLEOTIDE SEQUENCE [LARGE SCALE GENOMIC DNA]</scope>
    <source>
        <strain evidence="10 11">NSCS20N07D</strain>
    </source>
</reference>
<dbReference type="GO" id="GO:0005886">
    <property type="term" value="C:plasma membrane"/>
    <property type="evidence" value="ECO:0007669"/>
    <property type="project" value="UniProtKB-UniRule"/>
</dbReference>
<evidence type="ECO:0000256" key="6">
    <source>
        <dbReference type="ARBA" id="ARBA00022989"/>
    </source>
</evidence>
<protein>
    <recommendedName>
        <fullName evidence="9">Protein translocase subunit SecE</fullName>
    </recommendedName>
</protein>
<evidence type="ECO:0000256" key="7">
    <source>
        <dbReference type="ARBA" id="ARBA00023010"/>
    </source>
</evidence>
<evidence type="ECO:0000256" key="1">
    <source>
        <dbReference type="ARBA" id="ARBA00004370"/>
    </source>
</evidence>
<dbReference type="GO" id="GO:0009306">
    <property type="term" value="P:protein secretion"/>
    <property type="evidence" value="ECO:0007669"/>
    <property type="project" value="UniProtKB-UniRule"/>
</dbReference>
<dbReference type="InterPro" id="IPR001901">
    <property type="entry name" value="Translocase_SecE/Sec61-g"/>
</dbReference>
<evidence type="ECO:0000313" key="10">
    <source>
        <dbReference type="EMBL" id="ASK78226.1"/>
    </source>
</evidence>
<comment type="similarity">
    <text evidence="9">Belongs to the SecE/SEC61-gamma family.</text>
</comment>
<evidence type="ECO:0000256" key="5">
    <source>
        <dbReference type="ARBA" id="ARBA00022927"/>
    </source>
</evidence>
<dbReference type="GO" id="GO:0043952">
    <property type="term" value="P:protein transport by the Sec complex"/>
    <property type="evidence" value="ECO:0007669"/>
    <property type="project" value="UniProtKB-UniRule"/>
</dbReference>
<dbReference type="Proteomes" id="UP000242175">
    <property type="component" value="Chromosome large"/>
</dbReference>
<keyword evidence="5 9" id="KW-0653">Protein transport</keyword>
<keyword evidence="3 9" id="KW-1003">Cell membrane</keyword>
<comment type="caution">
    <text evidence="9">Lacks conserved residue(s) required for the propagation of feature annotation.</text>
</comment>
<feature type="transmembrane region" description="Helical" evidence="9">
    <location>
        <begin position="16"/>
        <end position="36"/>
    </location>
</feature>
<comment type="subcellular location">
    <subcellularLocation>
        <location evidence="1">Membrane</location>
    </subcellularLocation>
</comment>
<keyword evidence="6 9" id="KW-1133">Transmembrane helix</keyword>
<keyword evidence="2 9" id="KW-0813">Transport</keyword>
<keyword evidence="11" id="KW-1185">Reference proteome</keyword>
<dbReference type="PROSITE" id="PS01067">
    <property type="entry name" value="SECE_SEC61G"/>
    <property type="match status" value="1"/>
</dbReference>